<sequence>MNKKMKYILVTGGVVSGLGKGVTASSIGVLLKACDPYLNTDAGTMSPFEHGEVFVLDDGGEVDLDLGNYERFLDIKLTRDNNITTGKIYQAVIDKERRGDYLGKTVQVVPHITDAIQEWIERVAMIPVDGKEGPADVCVIELGGTIGDIESMPFIEALGQFSYHVGPGNFCLVHVSLVPVLNVVGEQKTKPTQHSVRGLRGLGLTPNILACRSSMALDENVKEKLSQFCHVPAENIITLYDVSNIWHIPLLLRDQKAHEAILRELNLSGVARKPVLEEWTARAELCDKLHDPVKIAMVGKYTGLSDSYLSVLKALLHASVACHQKLVVQWVPASDLEDATAKETPDVHKAAWNLLKGSDGVLVPGGFGDRGVQGKILAARYARENKIPFLGICLGMQIAVIEYARSVLNLHDANSTEFDSETANPCVVFMPEGSKTHMGGTMRLGSRRTFFQVPGCKSAKLYGDKRFVDERHRHRYEVNPNMIARFESAGLSFVGKDESGERMEIVELPSHPFYVGVQFHPEFKSRPGKPSPLFLGLLAAACGQLESVMQTAEHVKMVMPKNISSNGTTLKYQQNGNASKLTNRLLNGVYTNEFRFYSIWERMIIETTFNRVGLAEVQNWMQRSNLGGVEVVYSFSRGILLVVDLVEPHISTIDMRARLFYYYQAGGVEARLLAANGRLHLVWRPVHLQPNRGCLIVWSSFQVVRVGQEFDAINFVQQAFMVDDPAHITTCLTAVVYAVL</sequence>
<evidence type="ECO:0000259" key="10">
    <source>
        <dbReference type="Pfam" id="PF00117"/>
    </source>
</evidence>
<dbReference type="Pfam" id="PF00117">
    <property type="entry name" value="GATase"/>
    <property type="match status" value="1"/>
</dbReference>
<organism evidence="12 13">
    <name type="scientific">Thalictrum thalictroides</name>
    <name type="common">Rue-anemone</name>
    <name type="synonym">Anemone thalictroides</name>
    <dbReference type="NCBI Taxonomy" id="46969"/>
    <lineage>
        <taxon>Eukaryota</taxon>
        <taxon>Viridiplantae</taxon>
        <taxon>Streptophyta</taxon>
        <taxon>Embryophyta</taxon>
        <taxon>Tracheophyta</taxon>
        <taxon>Spermatophyta</taxon>
        <taxon>Magnoliopsida</taxon>
        <taxon>Ranunculales</taxon>
        <taxon>Ranunculaceae</taxon>
        <taxon>Thalictroideae</taxon>
        <taxon>Thalictrum</taxon>
    </lineage>
</organism>
<dbReference type="InterPro" id="IPR033828">
    <property type="entry name" value="GATase1_CTP_Synthase"/>
</dbReference>
<dbReference type="InterPro" id="IPR027417">
    <property type="entry name" value="P-loop_NTPase"/>
</dbReference>
<comment type="caution">
    <text evidence="12">The sequence shown here is derived from an EMBL/GenBank/DDBJ whole genome shotgun (WGS) entry which is preliminary data.</text>
</comment>
<comment type="catalytic activity">
    <reaction evidence="8 9">
        <text>UTP + L-glutamine + ATP + H2O = CTP + L-glutamate + ADP + phosphate + 2 H(+)</text>
        <dbReference type="Rhea" id="RHEA:26426"/>
        <dbReference type="ChEBI" id="CHEBI:15377"/>
        <dbReference type="ChEBI" id="CHEBI:15378"/>
        <dbReference type="ChEBI" id="CHEBI:29985"/>
        <dbReference type="ChEBI" id="CHEBI:30616"/>
        <dbReference type="ChEBI" id="CHEBI:37563"/>
        <dbReference type="ChEBI" id="CHEBI:43474"/>
        <dbReference type="ChEBI" id="CHEBI:46398"/>
        <dbReference type="ChEBI" id="CHEBI:58359"/>
        <dbReference type="ChEBI" id="CHEBI:456216"/>
        <dbReference type="EC" id="6.3.4.2"/>
    </reaction>
</comment>
<dbReference type="GO" id="GO:0019856">
    <property type="term" value="P:pyrimidine nucleobase biosynthetic process"/>
    <property type="evidence" value="ECO:0007669"/>
    <property type="project" value="TreeGrafter"/>
</dbReference>
<dbReference type="InterPro" id="IPR017926">
    <property type="entry name" value="GATASE"/>
</dbReference>
<dbReference type="PANTHER" id="PTHR11550:SF0">
    <property type="entry name" value="CTP SYNTHASE-RELATED"/>
    <property type="match status" value="1"/>
</dbReference>
<keyword evidence="13" id="KW-1185">Reference proteome</keyword>
<dbReference type="CDD" id="cd03113">
    <property type="entry name" value="CTPS_N"/>
    <property type="match status" value="1"/>
</dbReference>
<dbReference type="Gene3D" id="3.40.50.880">
    <property type="match status" value="1"/>
</dbReference>
<evidence type="ECO:0000256" key="2">
    <source>
        <dbReference type="ARBA" id="ARBA00007533"/>
    </source>
</evidence>
<dbReference type="InterPro" id="IPR004468">
    <property type="entry name" value="CTP_synthase"/>
</dbReference>
<dbReference type="FunFam" id="3.40.50.300:FF:000305">
    <property type="entry name" value="CTP synthase"/>
    <property type="match status" value="1"/>
</dbReference>
<dbReference type="NCBIfam" id="TIGR00337">
    <property type="entry name" value="PyrG"/>
    <property type="match status" value="1"/>
</dbReference>
<dbReference type="GO" id="GO:0005524">
    <property type="term" value="F:ATP binding"/>
    <property type="evidence" value="ECO:0007669"/>
    <property type="project" value="UniProtKB-KW"/>
</dbReference>
<protein>
    <recommendedName>
        <fullName evidence="9">CTP synthase</fullName>
        <ecNumber evidence="9">6.3.4.2</ecNumber>
    </recommendedName>
    <alternativeName>
        <fullName evidence="9">UTP--ammonia ligase</fullName>
    </alternativeName>
</protein>
<dbReference type="EMBL" id="JABWDY010036827">
    <property type="protein sequence ID" value="KAF5180893.1"/>
    <property type="molecule type" value="Genomic_DNA"/>
</dbReference>
<dbReference type="GO" id="GO:0003883">
    <property type="term" value="F:CTP synthase activity"/>
    <property type="evidence" value="ECO:0007669"/>
    <property type="project" value="UniProtKB-UniRule"/>
</dbReference>
<evidence type="ECO:0000256" key="5">
    <source>
        <dbReference type="ARBA" id="ARBA00022840"/>
    </source>
</evidence>
<evidence type="ECO:0000256" key="9">
    <source>
        <dbReference type="RuleBase" id="RU810713"/>
    </source>
</evidence>
<dbReference type="GO" id="GO:0042802">
    <property type="term" value="F:identical protein binding"/>
    <property type="evidence" value="ECO:0007669"/>
    <property type="project" value="TreeGrafter"/>
</dbReference>
<name>A0A7J6V7I3_THATH</name>
<feature type="domain" description="CTP synthase N-terminal" evidence="11">
    <location>
        <begin position="6"/>
        <end position="267"/>
    </location>
</feature>
<comment type="pathway">
    <text evidence="1 9">Pyrimidine metabolism; CTP biosynthesis via de novo pathway; CTP from UDP: step 2/2.</text>
</comment>
<comment type="similarity">
    <text evidence="2 9">Belongs to the CTP synthase family.</text>
</comment>
<evidence type="ECO:0000256" key="6">
    <source>
        <dbReference type="ARBA" id="ARBA00022962"/>
    </source>
</evidence>
<reference evidence="12 13" key="1">
    <citation type="submission" date="2020-06" db="EMBL/GenBank/DDBJ databases">
        <title>Transcriptomic and genomic resources for Thalictrum thalictroides and T. hernandezii: Facilitating candidate gene discovery in an emerging model plant lineage.</title>
        <authorList>
            <person name="Arias T."/>
            <person name="Riano-Pachon D.M."/>
            <person name="Di Stilio V.S."/>
        </authorList>
    </citation>
    <scope>NUCLEOTIDE SEQUENCE [LARGE SCALE GENOMIC DNA]</scope>
    <source>
        <strain evidence="13">cv. WT478/WT964</strain>
        <tissue evidence="12">Leaves</tissue>
    </source>
</reference>
<accession>A0A7J6V7I3</accession>
<evidence type="ECO:0000256" key="1">
    <source>
        <dbReference type="ARBA" id="ARBA00005171"/>
    </source>
</evidence>
<evidence type="ECO:0000313" key="13">
    <source>
        <dbReference type="Proteomes" id="UP000554482"/>
    </source>
</evidence>
<dbReference type="Pfam" id="PF06418">
    <property type="entry name" value="CTP_synth_N"/>
    <property type="match status" value="1"/>
</dbReference>
<dbReference type="PANTHER" id="PTHR11550">
    <property type="entry name" value="CTP SYNTHASE"/>
    <property type="match status" value="1"/>
</dbReference>
<keyword evidence="5 9" id="KW-0067">ATP-binding</keyword>
<evidence type="ECO:0000313" key="12">
    <source>
        <dbReference type="EMBL" id="KAF5180893.1"/>
    </source>
</evidence>
<dbReference type="AlphaFoldDB" id="A0A7J6V7I3"/>
<dbReference type="NCBIfam" id="NF003792">
    <property type="entry name" value="PRK05380.1"/>
    <property type="match status" value="1"/>
</dbReference>
<keyword evidence="7 9" id="KW-0665">Pyrimidine biosynthesis</keyword>
<keyword evidence="4 9" id="KW-0547">Nucleotide-binding</keyword>
<dbReference type="EC" id="6.3.4.2" evidence="9"/>
<dbReference type="CDD" id="cd01746">
    <property type="entry name" value="GATase1_CTP_Synthase"/>
    <property type="match status" value="1"/>
</dbReference>
<dbReference type="InterPro" id="IPR017456">
    <property type="entry name" value="CTP_synthase_N"/>
</dbReference>
<evidence type="ECO:0000256" key="7">
    <source>
        <dbReference type="ARBA" id="ARBA00022975"/>
    </source>
</evidence>
<keyword evidence="6 9" id="KW-0315">Glutamine amidotransferase</keyword>
<dbReference type="PROSITE" id="PS51273">
    <property type="entry name" value="GATASE_TYPE_1"/>
    <property type="match status" value="1"/>
</dbReference>
<evidence type="ECO:0000256" key="3">
    <source>
        <dbReference type="ARBA" id="ARBA00022598"/>
    </source>
</evidence>
<dbReference type="SUPFAM" id="SSF52317">
    <property type="entry name" value="Class I glutamine amidotransferase-like"/>
    <property type="match status" value="1"/>
</dbReference>
<dbReference type="GO" id="GO:0044210">
    <property type="term" value="P:'de novo' CTP biosynthetic process"/>
    <property type="evidence" value="ECO:0007669"/>
    <property type="project" value="UniProtKB-UniRule"/>
</dbReference>
<dbReference type="FunFam" id="3.40.50.880:FF:000012">
    <property type="entry name" value="CTP synthase"/>
    <property type="match status" value="1"/>
</dbReference>
<feature type="domain" description="Glutamine amidotransferase" evidence="10">
    <location>
        <begin position="305"/>
        <end position="538"/>
    </location>
</feature>
<evidence type="ECO:0000256" key="8">
    <source>
        <dbReference type="ARBA" id="ARBA00047781"/>
    </source>
</evidence>
<dbReference type="OrthoDB" id="1739076at2759"/>
<evidence type="ECO:0000259" key="11">
    <source>
        <dbReference type="Pfam" id="PF06418"/>
    </source>
</evidence>
<comment type="function">
    <text evidence="9">Catalyzes the ATP-dependent amination of UTP to CTP with either L-glutamine or ammonia as the source of nitrogen.</text>
</comment>
<dbReference type="Proteomes" id="UP000554482">
    <property type="component" value="Unassembled WGS sequence"/>
</dbReference>
<proteinExistence type="inferred from homology"/>
<gene>
    <name evidence="12" type="ORF">FRX31_029518</name>
</gene>
<keyword evidence="3 9" id="KW-0436">Ligase</keyword>
<dbReference type="UniPathway" id="UPA00159">
    <property type="reaction ID" value="UER00277"/>
</dbReference>
<dbReference type="Gene3D" id="3.40.50.300">
    <property type="entry name" value="P-loop containing nucleotide triphosphate hydrolases"/>
    <property type="match status" value="1"/>
</dbReference>
<dbReference type="InterPro" id="IPR029062">
    <property type="entry name" value="Class_I_gatase-like"/>
</dbReference>
<evidence type="ECO:0000256" key="4">
    <source>
        <dbReference type="ARBA" id="ARBA00022741"/>
    </source>
</evidence>
<dbReference type="SUPFAM" id="SSF52540">
    <property type="entry name" value="P-loop containing nucleoside triphosphate hydrolases"/>
    <property type="match status" value="1"/>
</dbReference>